<comment type="caution">
    <text evidence="3">The sequence shown here is derived from an EMBL/GenBank/DDBJ whole genome shotgun (WGS) entry which is preliminary data.</text>
</comment>
<feature type="transmembrane region" description="Helical" evidence="2">
    <location>
        <begin position="141"/>
        <end position="165"/>
    </location>
</feature>
<accession>A0A364NAU5</accession>
<dbReference type="EMBL" id="QGDH01000022">
    <property type="protein sequence ID" value="RAR14464.1"/>
    <property type="molecule type" value="Genomic_DNA"/>
</dbReference>
<keyword evidence="2" id="KW-0812">Transmembrane</keyword>
<evidence type="ECO:0000313" key="3">
    <source>
        <dbReference type="EMBL" id="RAR14464.1"/>
    </source>
</evidence>
<name>A0A364NAU5_STELY</name>
<evidence type="ECO:0000313" key="4">
    <source>
        <dbReference type="Proteomes" id="UP000249619"/>
    </source>
</evidence>
<feature type="region of interest" description="Disordered" evidence="1">
    <location>
        <begin position="34"/>
        <end position="78"/>
    </location>
</feature>
<proteinExistence type="predicted"/>
<sequence length="505" mass="53187">MSSLLDVDFDGGPGPALLDRGTIASTCYDGGECTASGAGKWEPTPISPATSTGTTWNSPAGENSESAEAAISSSTTSHAGDLGENVLTSVKNALTTTIAMAPTMGVMSFPSTTVINPDPTLATVGTIEAANNNGSGLSAGAIVGISIGTLIVGAALAFVAAFFLFKRRNKQRNVNVGGTGYTTYGDSAPELDMMQKSVGSLGGRHSPYVQVSQTPTPAHRPPPPAMPAPVPVQNMAPMDSAAFLPPPAKDREVCVRVSALFERIHEHIESYYRDVHASITQSMEIEIASFGAEGMSMTEILQECSSSTTALKHALVSYVMNITAPKNSGDDVDTLFPEEISSTRVEGRVNGGSDPSIPSAESLFRRVSVYLYTTISSTSDSRQSRLTQSNSREAAEHFSLTFFPWANPQSSDQEKDEDLARIITEALWVRIWLFGQPDIYEFQWEGAGRRGVIVSPGLVRLRGSIHSKTAGISADGTKAAVRIAGAGASASVMAGPFPTSELARN</sequence>
<dbReference type="AlphaFoldDB" id="A0A364NAU5"/>
<evidence type="ECO:0000256" key="2">
    <source>
        <dbReference type="SAM" id="Phobius"/>
    </source>
</evidence>
<keyword evidence="2" id="KW-0472">Membrane</keyword>
<protein>
    <submittedName>
        <fullName evidence="3">Uncharacterized protein</fullName>
    </submittedName>
</protein>
<reference evidence="4" key="1">
    <citation type="submission" date="2018-05" db="EMBL/GenBank/DDBJ databases">
        <title>Draft genome sequence of Stemphylium lycopersici strain CIDEFI 213.</title>
        <authorList>
            <person name="Medina R."/>
            <person name="Franco M.E.E."/>
            <person name="Lucentini C.G."/>
            <person name="Saparrat M.C.N."/>
            <person name="Balatti P.A."/>
        </authorList>
    </citation>
    <scope>NUCLEOTIDE SEQUENCE [LARGE SCALE GENOMIC DNA]</scope>
    <source>
        <strain evidence="4">CIDEFI 213</strain>
    </source>
</reference>
<keyword evidence="2" id="KW-1133">Transmembrane helix</keyword>
<evidence type="ECO:0000256" key="1">
    <source>
        <dbReference type="SAM" id="MobiDB-lite"/>
    </source>
</evidence>
<gene>
    <name evidence="3" type="ORF">DDE83_002232</name>
</gene>
<feature type="compositionally biased region" description="Low complexity" evidence="1">
    <location>
        <begin position="58"/>
        <end position="78"/>
    </location>
</feature>
<keyword evidence="4" id="KW-1185">Reference proteome</keyword>
<dbReference type="Proteomes" id="UP000249619">
    <property type="component" value="Unassembled WGS sequence"/>
</dbReference>
<organism evidence="3 4">
    <name type="scientific">Stemphylium lycopersici</name>
    <name type="common">Tomato gray leaf spot disease fungus</name>
    <name type="synonym">Thyrospora lycopersici</name>
    <dbReference type="NCBI Taxonomy" id="183478"/>
    <lineage>
        <taxon>Eukaryota</taxon>
        <taxon>Fungi</taxon>
        <taxon>Dikarya</taxon>
        <taxon>Ascomycota</taxon>
        <taxon>Pezizomycotina</taxon>
        <taxon>Dothideomycetes</taxon>
        <taxon>Pleosporomycetidae</taxon>
        <taxon>Pleosporales</taxon>
        <taxon>Pleosporineae</taxon>
        <taxon>Pleosporaceae</taxon>
        <taxon>Stemphylium</taxon>
    </lineage>
</organism>
<feature type="compositionally biased region" description="Polar residues" evidence="1">
    <location>
        <begin position="47"/>
        <end position="57"/>
    </location>
</feature>